<feature type="binding site" evidence="13">
    <location>
        <position position="267"/>
    </location>
    <ligand>
        <name>Zn(2+)</name>
        <dbReference type="ChEBI" id="CHEBI:29105"/>
        <label>2</label>
    </ligand>
</feature>
<feature type="binding site" evidence="13">
    <location>
        <position position="451"/>
    </location>
    <ligand>
        <name>Zn(2+)</name>
        <dbReference type="ChEBI" id="CHEBI:29105"/>
        <label>2</label>
    </ligand>
</feature>
<feature type="disulfide bond" evidence="14">
    <location>
        <begin position="215"/>
        <end position="238"/>
    </location>
</feature>
<accession>A0A6J1QE93</accession>
<dbReference type="CDD" id="cd00842">
    <property type="entry name" value="MPP_ASMase"/>
    <property type="match status" value="1"/>
</dbReference>
<dbReference type="InterPro" id="IPR041805">
    <property type="entry name" value="ASMase/PPN1_MPP"/>
</dbReference>
<evidence type="ECO:0000256" key="15">
    <source>
        <dbReference type="SAM" id="SignalP"/>
    </source>
</evidence>
<dbReference type="Proteomes" id="UP000504618">
    <property type="component" value="Unplaced"/>
</dbReference>
<dbReference type="GO" id="GO:0061750">
    <property type="term" value="F:acid sphingomyelin phosphodiesterase activity"/>
    <property type="evidence" value="ECO:0007669"/>
    <property type="project" value="TreeGrafter"/>
</dbReference>
<evidence type="ECO:0000256" key="6">
    <source>
        <dbReference type="ARBA" id="ARBA00022801"/>
    </source>
</evidence>
<evidence type="ECO:0000256" key="13">
    <source>
        <dbReference type="PIRSR" id="PIRSR000948-1"/>
    </source>
</evidence>
<feature type="disulfide bond" evidence="14">
    <location>
        <begin position="79"/>
        <end position="157"/>
    </location>
</feature>
<feature type="binding site" evidence="13">
    <location>
        <position position="453"/>
    </location>
    <ligand>
        <name>Zn(2+)</name>
        <dbReference type="ChEBI" id="CHEBI:29105"/>
        <label>1</label>
    </ligand>
</feature>
<dbReference type="SUPFAM" id="SSF47862">
    <property type="entry name" value="Saposin"/>
    <property type="match status" value="1"/>
</dbReference>
<feature type="domain" description="Saposin B-type" evidence="16">
    <location>
        <begin position="75"/>
        <end position="161"/>
    </location>
</feature>
<dbReference type="GO" id="GO:0046872">
    <property type="term" value="F:metal ion binding"/>
    <property type="evidence" value="ECO:0007669"/>
    <property type="project" value="UniProtKB-KW"/>
</dbReference>
<feature type="disulfide bond" evidence="14">
    <location>
        <begin position="377"/>
        <end position="425"/>
    </location>
</feature>
<evidence type="ECO:0000256" key="8">
    <source>
        <dbReference type="ARBA" id="ARBA00023157"/>
    </source>
</evidence>
<evidence type="ECO:0000256" key="12">
    <source>
        <dbReference type="PIRNR" id="PIRNR000948"/>
    </source>
</evidence>
<gene>
    <name evidence="18" type="primary">LOC112459242</name>
</gene>
<dbReference type="PROSITE" id="PS50015">
    <property type="entry name" value="SAP_B"/>
    <property type="match status" value="1"/>
</dbReference>
<feature type="disulfide bond" evidence="14">
    <location>
        <begin position="577"/>
        <end position="581"/>
    </location>
</feature>
<dbReference type="GO" id="GO:0005764">
    <property type="term" value="C:lysosome"/>
    <property type="evidence" value="ECO:0007669"/>
    <property type="project" value="TreeGrafter"/>
</dbReference>
<evidence type="ECO:0000256" key="2">
    <source>
        <dbReference type="ARBA" id="ARBA00008234"/>
    </source>
</evidence>
<dbReference type="InterPro" id="IPR004843">
    <property type="entry name" value="Calcineurin-like_PHP"/>
</dbReference>
<name>A0A6J1QE93_9HYME</name>
<dbReference type="InterPro" id="IPR008139">
    <property type="entry name" value="SaposinB_dom"/>
</dbReference>
<dbReference type="PANTHER" id="PTHR10340">
    <property type="entry name" value="SPHINGOMYELIN PHOSPHODIESTERASE"/>
    <property type="match status" value="1"/>
</dbReference>
<dbReference type="Gene3D" id="3.60.21.10">
    <property type="match status" value="1"/>
</dbReference>
<feature type="signal peptide" evidence="15">
    <location>
        <begin position="1"/>
        <end position="18"/>
    </location>
</feature>
<dbReference type="AlphaFoldDB" id="A0A6J1QE93"/>
<dbReference type="GO" id="GO:0016798">
    <property type="term" value="F:hydrolase activity, acting on glycosyl bonds"/>
    <property type="evidence" value="ECO:0007669"/>
    <property type="project" value="UniProtKB-KW"/>
</dbReference>
<sequence>MRFYTLILFTLLLKVASSDVSTYISDTVSHFTHEIKNWVKAQQNESEEFQQLIHQLALPTSQQRDDWHGFVGESSESICIICQSVLNTFIEYRRNGTSEEEIGDLVIKLCVLLNLADKSVCVGVVTINLPTIVYIIDSKPNLTSSTICGVVLESNSCPLNNSEFDWTVSIDNSPPISIDLEESNETLNIVQITDFHYDPNYEPYGNSQCKEPTCCRKGQNKTNTSGKVAGFWGDYNYCDSPWHTVVDVLDHIRDQHQNISYIYFTGDIIDHGVWETSIEGNIKSLYKSYRQILETFPDITVYPILGNHEPHPVNQFAPKNITNDELSTQWLYQMMADLWINSGWLPESTRSTILEGGYYTVSPKKGFRIIVLNNNVCYCYNWWIWYQPQDPDDQLQWLADTLSQAEKDREFVHILAHVPPDDDQCYTTWKREYMKIVDRYAHIIRAQFNGHTHNDELELFYGDNGNGKINNVAWNGGSATTYQNLNSNYKLYTVDSKNYAVKDYENWMYNLTLANLHPDKRPSWFKSYSFKEEYGISDLSYSSLQLWLLKLRFDDRVLDRYYRNFYKRAEPSLRKECNTKCKKSYVCRIIAGLGNQKTQCKRDFGVIN</sequence>
<protein>
    <recommendedName>
        <fullName evidence="12">Sphingomyelin phosphodiesterase</fullName>
        <ecNumber evidence="12">3.1.4.12</ecNumber>
    </recommendedName>
</protein>
<dbReference type="GO" id="GO:0005615">
    <property type="term" value="C:extracellular space"/>
    <property type="evidence" value="ECO:0007669"/>
    <property type="project" value="TreeGrafter"/>
</dbReference>
<evidence type="ECO:0000256" key="3">
    <source>
        <dbReference type="ARBA" id="ARBA00022525"/>
    </source>
</evidence>
<dbReference type="GO" id="GO:0006685">
    <property type="term" value="P:sphingomyelin catabolic process"/>
    <property type="evidence" value="ECO:0007669"/>
    <property type="project" value="UniProtKB-UniRule"/>
</dbReference>
<comment type="cofactor">
    <cofactor evidence="13">
        <name>Zn(2+)</name>
        <dbReference type="ChEBI" id="CHEBI:29105"/>
    </cofactor>
    <text evidence="13">Binds 2 Zn(2+) ions per subunit.</text>
</comment>
<keyword evidence="4 13" id="KW-0479">Metal-binding</keyword>
<evidence type="ECO:0000313" key="18">
    <source>
        <dbReference type="RefSeq" id="XP_024879035.1"/>
    </source>
</evidence>
<feature type="disulfide bond" evidence="14">
    <location>
        <begin position="209"/>
        <end position="214"/>
    </location>
</feature>
<keyword evidence="6 12" id="KW-0378">Hydrolase</keyword>
<evidence type="ECO:0000256" key="10">
    <source>
        <dbReference type="ARBA" id="ARBA00023295"/>
    </source>
</evidence>
<evidence type="ECO:0000256" key="5">
    <source>
        <dbReference type="ARBA" id="ARBA00022729"/>
    </source>
</evidence>
<dbReference type="SUPFAM" id="SSF56300">
    <property type="entry name" value="Metallo-dependent phosphatases"/>
    <property type="match status" value="1"/>
</dbReference>
<evidence type="ECO:0000256" key="4">
    <source>
        <dbReference type="ARBA" id="ARBA00022723"/>
    </source>
</evidence>
<keyword evidence="5 15" id="KW-0732">Signal</keyword>
<keyword evidence="7 13" id="KW-0862">Zinc</keyword>
<dbReference type="GeneID" id="112459242"/>
<dbReference type="Gene3D" id="1.10.225.10">
    <property type="entry name" value="Saposin-like"/>
    <property type="match status" value="1"/>
</dbReference>
<keyword evidence="8 14" id="KW-1015">Disulfide bond</keyword>
<dbReference type="EC" id="3.1.4.12" evidence="12"/>
<evidence type="ECO:0000259" key="16">
    <source>
        <dbReference type="PROSITE" id="PS50015"/>
    </source>
</evidence>
<comment type="function">
    <text evidence="12">Converts sphingomyelin to ceramide.</text>
</comment>
<feature type="binding site" evidence="13">
    <location>
        <position position="417"/>
    </location>
    <ligand>
        <name>Zn(2+)</name>
        <dbReference type="ChEBI" id="CHEBI:29105"/>
        <label>2</label>
    </ligand>
</feature>
<keyword evidence="3" id="KW-0964">Secreted</keyword>
<dbReference type="InterPro" id="IPR045473">
    <property type="entry name" value="ASM_C"/>
</dbReference>
<dbReference type="InterPro" id="IPR011160">
    <property type="entry name" value="Sphingomy_PDE"/>
</dbReference>
<feature type="binding site" evidence="13">
    <location>
        <position position="194"/>
    </location>
    <ligand>
        <name>Zn(2+)</name>
        <dbReference type="ChEBI" id="CHEBI:29105"/>
        <label>1</label>
    </ligand>
</feature>
<dbReference type="RefSeq" id="XP_024879035.1">
    <property type="nucleotide sequence ID" value="XM_025023267.1"/>
</dbReference>
<feature type="disulfide bond" evidence="14">
    <location>
        <begin position="110"/>
        <end position="121"/>
    </location>
</feature>
<comment type="catalytic activity">
    <reaction evidence="11">
        <text>a sphingomyelin + H2O = phosphocholine + an N-acylsphing-4-enine + H(+)</text>
        <dbReference type="Rhea" id="RHEA:19253"/>
        <dbReference type="ChEBI" id="CHEBI:15377"/>
        <dbReference type="ChEBI" id="CHEBI:15378"/>
        <dbReference type="ChEBI" id="CHEBI:17636"/>
        <dbReference type="ChEBI" id="CHEBI:52639"/>
        <dbReference type="ChEBI" id="CHEBI:295975"/>
        <dbReference type="EC" id="3.1.4.12"/>
    </reaction>
    <physiologicalReaction direction="left-to-right" evidence="11">
        <dbReference type="Rhea" id="RHEA:19254"/>
    </physiologicalReaction>
</comment>
<comment type="similarity">
    <text evidence="2 12">Belongs to the acid sphingomyelinase family.</text>
</comment>
<feature type="binding site" evidence="13">
    <location>
        <position position="307"/>
    </location>
    <ligand>
        <name>Zn(2+)</name>
        <dbReference type="ChEBI" id="CHEBI:29105"/>
        <label>2</label>
    </ligand>
</feature>
<dbReference type="GO" id="GO:0016020">
    <property type="term" value="C:membrane"/>
    <property type="evidence" value="ECO:0007669"/>
    <property type="project" value="GOC"/>
</dbReference>
<dbReference type="Pfam" id="PF19272">
    <property type="entry name" value="ASMase_C"/>
    <property type="match status" value="1"/>
</dbReference>
<dbReference type="GO" id="GO:0046513">
    <property type="term" value="P:ceramide biosynthetic process"/>
    <property type="evidence" value="ECO:0007669"/>
    <property type="project" value="TreeGrafter"/>
</dbReference>
<dbReference type="Pfam" id="PF00149">
    <property type="entry name" value="Metallophos"/>
    <property type="match status" value="1"/>
</dbReference>
<comment type="subcellular location">
    <subcellularLocation>
        <location evidence="1">Secreted</location>
    </subcellularLocation>
</comment>
<dbReference type="PIRSF" id="PIRSF000948">
    <property type="entry name" value="Sphingomy_PDE"/>
    <property type="match status" value="1"/>
</dbReference>
<feature type="binding site" evidence="13">
    <location>
        <position position="196"/>
    </location>
    <ligand>
        <name>Zn(2+)</name>
        <dbReference type="ChEBI" id="CHEBI:29105"/>
        <label>1</label>
    </ligand>
</feature>
<dbReference type="InterPro" id="IPR029052">
    <property type="entry name" value="Metallo-depent_PP-like"/>
</dbReference>
<organism evidence="17 18">
    <name type="scientific">Temnothorax curvispinosus</name>
    <dbReference type="NCBI Taxonomy" id="300111"/>
    <lineage>
        <taxon>Eukaryota</taxon>
        <taxon>Metazoa</taxon>
        <taxon>Ecdysozoa</taxon>
        <taxon>Arthropoda</taxon>
        <taxon>Hexapoda</taxon>
        <taxon>Insecta</taxon>
        <taxon>Pterygota</taxon>
        <taxon>Neoptera</taxon>
        <taxon>Endopterygota</taxon>
        <taxon>Hymenoptera</taxon>
        <taxon>Apocrita</taxon>
        <taxon>Aculeata</taxon>
        <taxon>Formicoidea</taxon>
        <taxon>Formicidae</taxon>
        <taxon>Myrmicinae</taxon>
        <taxon>Temnothorax</taxon>
    </lineage>
</organism>
<dbReference type="SMART" id="SM00741">
    <property type="entry name" value="SapB"/>
    <property type="match status" value="1"/>
</dbReference>
<feature type="binding site" evidence="13">
    <location>
        <position position="267"/>
    </location>
    <ligand>
        <name>Zn(2+)</name>
        <dbReference type="ChEBI" id="CHEBI:29105"/>
        <label>1</label>
    </ligand>
</feature>
<feature type="chain" id="PRO_5027107201" description="Sphingomyelin phosphodiesterase" evidence="15">
    <location>
        <begin position="19"/>
        <end position="608"/>
    </location>
</feature>
<evidence type="ECO:0000256" key="11">
    <source>
        <dbReference type="ARBA" id="ARBA00047268"/>
    </source>
</evidence>
<evidence type="ECO:0000256" key="7">
    <source>
        <dbReference type="ARBA" id="ARBA00022833"/>
    </source>
</evidence>
<dbReference type="OrthoDB" id="282973at2759"/>
<evidence type="ECO:0000313" key="17">
    <source>
        <dbReference type="Proteomes" id="UP000504618"/>
    </source>
</evidence>
<keyword evidence="10 12" id="KW-0326">Glycosidase</keyword>
<evidence type="ECO:0000256" key="9">
    <source>
        <dbReference type="ARBA" id="ARBA00023180"/>
    </source>
</evidence>
<dbReference type="PANTHER" id="PTHR10340:SF29">
    <property type="entry name" value="SPHINGOMYELIN PHOSPHODIESTERASE"/>
    <property type="match status" value="1"/>
</dbReference>
<keyword evidence="9" id="KW-0325">Glycoprotein</keyword>
<evidence type="ECO:0000256" key="14">
    <source>
        <dbReference type="PIRSR" id="PIRSR000948-2"/>
    </source>
</evidence>
<evidence type="ECO:0000256" key="1">
    <source>
        <dbReference type="ARBA" id="ARBA00004613"/>
    </source>
</evidence>
<dbReference type="InterPro" id="IPR011001">
    <property type="entry name" value="Saposin-like"/>
</dbReference>
<proteinExistence type="inferred from homology"/>
<reference evidence="18" key="1">
    <citation type="submission" date="2025-08" db="UniProtKB">
        <authorList>
            <consortium name="RefSeq"/>
        </authorList>
    </citation>
    <scope>IDENTIFICATION</scope>
    <source>
        <tissue evidence="18">Whole body</tissue>
    </source>
</reference>
<keyword evidence="17" id="KW-1185">Reference proteome</keyword>